<dbReference type="EMBL" id="CAJNRE010020544">
    <property type="protein sequence ID" value="CAF2235274.1"/>
    <property type="molecule type" value="Genomic_DNA"/>
</dbReference>
<feature type="coiled-coil region" evidence="1">
    <location>
        <begin position="205"/>
        <end position="232"/>
    </location>
</feature>
<dbReference type="Proteomes" id="UP000663824">
    <property type="component" value="Unassembled WGS sequence"/>
</dbReference>
<evidence type="ECO:0000313" key="3">
    <source>
        <dbReference type="Proteomes" id="UP000663824"/>
    </source>
</evidence>
<reference evidence="2" key="1">
    <citation type="submission" date="2021-02" db="EMBL/GenBank/DDBJ databases">
        <authorList>
            <person name="Nowell W R."/>
        </authorList>
    </citation>
    <scope>NUCLEOTIDE SEQUENCE</scope>
</reference>
<protein>
    <submittedName>
        <fullName evidence="2">Uncharacterized protein</fullName>
    </submittedName>
</protein>
<comment type="caution">
    <text evidence="2">The sequence shown here is derived from an EMBL/GenBank/DDBJ whole genome shotgun (WGS) entry which is preliminary data.</text>
</comment>
<keyword evidence="1" id="KW-0175">Coiled coil</keyword>
<accession>A0A816ZUY0</accession>
<evidence type="ECO:0000313" key="2">
    <source>
        <dbReference type="EMBL" id="CAF2235274.1"/>
    </source>
</evidence>
<dbReference type="AlphaFoldDB" id="A0A816ZUY0"/>
<organism evidence="2 3">
    <name type="scientific">Rotaria magnacalcarata</name>
    <dbReference type="NCBI Taxonomy" id="392030"/>
    <lineage>
        <taxon>Eukaryota</taxon>
        <taxon>Metazoa</taxon>
        <taxon>Spiralia</taxon>
        <taxon>Gnathifera</taxon>
        <taxon>Rotifera</taxon>
        <taxon>Eurotatoria</taxon>
        <taxon>Bdelloidea</taxon>
        <taxon>Philodinida</taxon>
        <taxon>Philodinidae</taxon>
        <taxon>Rotaria</taxon>
    </lineage>
</organism>
<gene>
    <name evidence="2" type="ORF">MBJ925_LOCUS37096</name>
</gene>
<name>A0A816ZUY0_9BILA</name>
<proteinExistence type="predicted"/>
<sequence>MYSITLYKQVFDVQSNIHQRFNYSMMREDISNQHFCTMHKLIVDTYTILIDLFYSYQSSFIDKTFRKFFSGYISSLEFLSFLDNERHFLQMRIALSGQPSRQQSQVKMRSATLTTDNYHLIEESHKKQEFTIQENTKPNEFQNKLIIHYTHEDRFNKCKRDMHCIFQEIFSNTQIIETKLIVGNRKQKSTMRELIRKRARQTILKNKARANENQAMNRHRRLKAQNQTINNQT</sequence>
<evidence type="ECO:0000256" key="1">
    <source>
        <dbReference type="SAM" id="Coils"/>
    </source>
</evidence>